<sequence length="193" mass="20669">MRPIHPTSAETQVQIGAKLRSSRQAQGLTLEQLAAATDLTKGFISRIERDDTLPSVPTLVQLCQALSLPIGSLFEEPDVQLVTLADAPRINMGGIGADERLVTPRAEERVQVLRSSVEPNGSGGDELYTVSCDVESLHVVAGEVDVRFSDRTTTLAAGDTLTFPGRTPHTWRAGDAGAEIVWILVPAAWSGSR</sequence>
<evidence type="ECO:0000313" key="3">
    <source>
        <dbReference type="EMBL" id="KIP51595.1"/>
    </source>
</evidence>
<dbReference type="AlphaFoldDB" id="A0A0D0H390"/>
<keyword evidence="1" id="KW-0238">DNA-binding</keyword>
<dbReference type="PROSITE" id="PS50943">
    <property type="entry name" value="HTH_CROC1"/>
    <property type="match status" value="1"/>
</dbReference>
<organism evidence="3 4">
    <name type="scientific">Leucobacter komagatae</name>
    <dbReference type="NCBI Taxonomy" id="55969"/>
    <lineage>
        <taxon>Bacteria</taxon>
        <taxon>Bacillati</taxon>
        <taxon>Actinomycetota</taxon>
        <taxon>Actinomycetes</taxon>
        <taxon>Micrococcales</taxon>
        <taxon>Microbacteriaceae</taxon>
        <taxon>Leucobacter</taxon>
    </lineage>
</organism>
<dbReference type="Gene3D" id="2.60.120.10">
    <property type="entry name" value="Jelly Rolls"/>
    <property type="match status" value="1"/>
</dbReference>
<dbReference type="SMART" id="SM00530">
    <property type="entry name" value="HTH_XRE"/>
    <property type="match status" value="1"/>
</dbReference>
<proteinExistence type="predicted"/>
<dbReference type="Proteomes" id="UP000032120">
    <property type="component" value="Unassembled WGS sequence"/>
</dbReference>
<dbReference type="InterPro" id="IPR050807">
    <property type="entry name" value="TransReg_Diox_bact_type"/>
</dbReference>
<feature type="domain" description="HTH cro/C1-type" evidence="2">
    <location>
        <begin position="19"/>
        <end position="73"/>
    </location>
</feature>
<accession>A0A0D0H390</accession>
<dbReference type="GO" id="GO:0003677">
    <property type="term" value="F:DNA binding"/>
    <property type="evidence" value="ECO:0007669"/>
    <property type="project" value="UniProtKB-KW"/>
</dbReference>
<dbReference type="RefSeq" id="WP_042545171.1">
    <property type="nucleotide sequence ID" value="NZ_JXSQ01000029.1"/>
</dbReference>
<dbReference type="PANTHER" id="PTHR46797:SF1">
    <property type="entry name" value="METHYLPHOSPHONATE SYNTHASE"/>
    <property type="match status" value="1"/>
</dbReference>
<evidence type="ECO:0000256" key="1">
    <source>
        <dbReference type="ARBA" id="ARBA00023125"/>
    </source>
</evidence>
<dbReference type="CDD" id="cd00093">
    <property type="entry name" value="HTH_XRE"/>
    <property type="match status" value="1"/>
</dbReference>
<dbReference type="SUPFAM" id="SSF51182">
    <property type="entry name" value="RmlC-like cupins"/>
    <property type="match status" value="1"/>
</dbReference>
<comment type="caution">
    <text evidence="3">The sequence shown here is derived from an EMBL/GenBank/DDBJ whole genome shotgun (WGS) entry which is preliminary data.</text>
</comment>
<dbReference type="InterPro" id="IPR010982">
    <property type="entry name" value="Lambda_DNA-bd_dom_sf"/>
</dbReference>
<dbReference type="SUPFAM" id="SSF47413">
    <property type="entry name" value="lambda repressor-like DNA-binding domains"/>
    <property type="match status" value="1"/>
</dbReference>
<gene>
    <name evidence="3" type="ORF">SD72_14445</name>
</gene>
<evidence type="ECO:0000259" key="2">
    <source>
        <dbReference type="PROSITE" id="PS50943"/>
    </source>
</evidence>
<dbReference type="Pfam" id="PF07883">
    <property type="entry name" value="Cupin_2"/>
    <property type="match status" value="1"/>
</dbReference>
<dbReference type="OrthoDB" id="9814751at2"/>
<dbReference type="CDD" id="cd02209">
    <property type="entry name" value="cupin_XRE_C"/>
    <property type="match status" value="1"/>
</dbReference>
<dbReference type="GO" id="GO:0005829">
    <property type="term" value="C:cytosol"/>
    <property type="evidence" value="ECO:0007669"/>
    <property type="project" value="TreeGrafter"/>
</dbReference>
<dbReference type="InterPro" id="IPR001387">
    <property type="entry name" value="Cro/C1-type_HTH"/>
</dbReference>
<dbReference type="PANTHER" id="PTHR46797">
    <property type="entry name" value="HTH-TYPE TRANSCRIPTIONAL REGULATOR"/>
    <property type="match status" value="1"/>
</dbReference>
<dbReference type="Gene3D" id="1.10.260.40">
    <property type="entry name" value="lambda repressor-like DNA-binding domains"/>
    <property type="match status" value="1"/>
</dbReference>
<dbReference type="InterPro" id="IPR011051">
    <property type="entry name" value="RmlC_Cupin_sf"/>
</dbReference>
<name>A0A0D0H390_9MICO</name>
<dbReference type="InterPro" id="IPR014710">
    <property type="entry name" value="RmlC-like_jellyroll"/>
</dbReference>
<evidence type="ECO:0000313" key="4">
    <source>
        <dbReference type="Proteomes" id="UP000032120"/>
    </source>
</evidence>
<reference evidence="3 4" key="1">
    <citation type="submission" date="2015-01" db="EMBL/GenBank/DDBJ databases">
        <title>Draft genome sequence of Leucobacter komagatae strain VKM ST2845.</title>
        <authorList>
            <person name="Karlyshev A.V."/>
            <person name="Kudryashova E.B."/>
        </authorList>
    </citation>
    <scope>NUCLEOTIDE SEQUENCE [LARGE SCALE GENOMIC DNA]</scope>
    <source>
        <strain evidence="3 4">VKM ST2845</strain>
    </source>
</reference>
<dbReference type="GO" id="GO:0003700">
    <property type="term" value="F:DNA-binding transcription factor activity"/>
    <property type="evidence" value="ECO:0007669"/>
    <property type="project" value="TreeGrafter"/>
</dbReference>
<dbReference type="InterPro" id="IPR013096">
    <property type="entry name" value="Cupin_2"/>
</dbReference>
<keyword evidence="4" id="KW-1185">Reference proteome</keyword>
<protein>
    <submittedName>
        <fullName evidence="3">XRE family transcriptional regulator</fullName>
    </submittedName>
</protein>
<dbReference type="EMBL" id="JXSQ01000029">
    <property type="protein sequence ID" value="KIP51595.1"/>
    <property type="molecule type" value="Genomic_DNA"/>
</dbReference>
<dbReference type="Pfam" id="PF01381">
    <property type="entry name" value="HTH_3"/>
    <property type="match status" value="1"/>
</dbReference>